<comment type="caution">
    <text evidence="2">The sequence shown here is derived from an EMBL/GenBank/DDBJ whole genome shotgun (WGS) entry which is preliminary data.</text>
</comment>
<dbReference type="AlphaFoldDB" id="A0A8T1PA54"/>
<dbReference type="Pfam" id="PF25286">
    <property type="entry name" value="DUF7876"/>
    <property type="match status" value="1"/>
</dbReference>
<dbReference type="InterPro" id="IPR057198">
    <property type="entry name" value="DUF7876"/>
</dbReference>
<evidence type="ECO:0000259" key="1">
    <source>
        <dbReference type="Pfam" id="PF25286"/>
    </source>
</evidence>
<proteinExistence type="predicted"/>
<keyword evidence="3" id="KW-1185">Reference proteome</keyword>
<accession>A0A8T1PA54</accession>
<protein>
    <recommendedName>
        <fullName evidence="1">DUF7876 domain-containing protein</fullName>
    </recommendedName>
</protein>
<sequence length="111" mass="12535">MLMPYAPRAMTIHEASSCKITHVNSSVNGRDQLETHHVSHHVASKRWLCRLHNSISEDDDEYLSSRHIAISLFKRYKMAVDRGGGDNLEEFIHAGVNAYALGCTDEGLRRT</sequence>
<dbReference type="EMBL" id="CM031818">
    <property type="protein sequence ID" value="KAG6639038.1"/>
    <property type="molecule type" value="Genomic_DNA"/>
</dbReference>
<evidence type="ECO:0000313" key="2">
    <source>
        <dbReference type="EMBL" id="KAG6639038.1"/>
    </source>
</evidence>
<dbReference type="Proteomes" id="UP000811609">
    <property type="component" value="Chromosome 10"/>
</dbReference>
<evidence type="ECO:0000313" key="3">
    <source>
        <dbReference type="Proteomes" id="UP000811609"/>
    </source>
</evidence>
<gene>
    <name evidence="2" type="ORF">CIPAW_10G072900</name>
</gene>
<organism evidence="2 3">
    <name type="scientific">Carya illinoinensis</name>
    <name type="common">Pecan</name>
    <dbReference type="NCBI Taxonomy" id="32201"/>
    <lineage>
        <taxon>Eukaryota</taxon>
        <taxon>Viridiplantae</taxon>
        <taxon>Streptophyta</taxon>
        <taxon>Embryophyta</taxon>
        <taxon>Tracheophyta</taxon>
        <taxon>Spermatophyta</taxon>
        <taxon>Magnoliopsida</taxon>
        <taxon>eudicotyledons</taxon>
        <taxon>Gunneridae</taxon>
        <taxon>Pentapetalae</taxon>
        <taxon>rosids</taxon>
        <taxon>fabids</taxon>
        <taxon>Fagales</taxon>
        <taxon>Juglandaceae</taxon>
        <taxon>Carya</taxon>
    </lineage>
</organism>
<feature type="domain" description="DUF7876" evidence="1">
    <location>
        <begin position="53"/>
        <end position="110"/>
    </location>
</feature>
<name>A0A8T1PA54_CARIL</name>
<dbReference type="PANTHER" id="PTHR37197:SF2">
    <property type="entry name" value="F19K23.17 PROTEIN"/>
    <property type="match status" value="1"/>
</dbReference>
<dbReference type="PANTHER" id="PTHR37197">
    <property type="entry name" value="F19K23.17 PROTEIN"/>
    <property type="match status" value="1"/>
</dbReference>
<reference evidence="2" key="1">
    <citation type="submission" date="2020-12" db="EMBL/GenBank/DDBJ databases">
        <title>WGS assembly of Carya illinoinensis cv. Pawnee.</title>
        <authorList>
            <person name="Platts A."/>
            <person name="Shu S."/>
            <person name="Wright S."/>
            <person name="Barry K."/>
            <person name="Edger P."/>
            <person name="Pires J.C."/>
            <person name="Schmutz J."/>
        </authorList>
    </citation>
    <scope>NUCLEOTIDE SEQUENCE</scope>
    <source>
        <tissue evidence="2">Leaf</tissue>
    </source>
</reference>